<dbReference type="Gene3D" id="2.60.120.200">
    <property type="match status" value="1"/>
</dbReference>
<evidence type="ECO:0000313" key="5">
    <source>
        <dbReference type="Proteomes" id="UP001206128"/>
    </source>
</evidence>
<dbReference type="InterPro" id="IPR022385">
    <property type="entry name" value="Rhs_assc_core"/>
</dbReference>
<dbReference type="PANTHER" id="PTHR32305:SF15">
    <property type="entry name" value="PROTEIN RHSA-RELATED"/>
    <property type="match status" value="1"/>
</dbReference>
<feature type="domain" description="Hint" evidence="3">
    <location>
        <begin position="3004"/>
        <end position="3110"/>
    </location>
</feature>
<dbReference type="InterPro" id="IPR003587">
    <property type="entry name" value="Hint_dom_N"/>
</dbReference>
<dbReference type="InterPro" id="IPR006530">
    <property type="entry name" value="YD"/>
</dbReference>
<organism evidence="4 5">
    <name type="scientific">Goodfellowiella coeruleoviolacea</name>
    <dbReference type="NCBI Taxonomy" id="334858"/>
    <lineage>
        <taxon>Bacteria</taxon>
        <taxon>Bacillati</taxon>
        <taxon>Actinomycetota</taxon>
        <taxon>Actinomycetes</taxon>
        <taxon>Pseudonocardiales</taxon>
        <taxon>Pseudonocardiaceae</taxon>
        <taxon>Goodfellowiella</taxon>
    </lineage>
</organism>
<dbReference type="Pfam" id="PF20148">
    <property type="entry name" value="DUF6531"/>
    <property type="match status" value="1"/>
</dbReference>
<reference evidence="4" key="1">
    <citation type="submission" date="2022-06" db="EMBL/GenBank/DDBJ databases">
        <title>Genomic Encyclopedia of Archaeal and Bacterial Type Strains, Phase II (KMG-II): from individual species to whole genera.</title>
        <authorList>
            <person name="Goeker M."/>
        </authorList>
    </citation>
    <scope>NUCLEOTIDE SEQUENCE</scope>
    <source>
        <strain evidence="4">DSM 43935</strain>
    </source>
</reference>
<keyword evidence="1" id="KW-0677">Repeat</keyword>
<dbReference type="InterPro" id="IPR030934">
    <property type="entry name" value="Intein_C"/>
</dbReference>
<dbReference type="InterPro" id="IPR045351">
    <property type="entry name" value="DUF6531"/>
</dbReference>
<evidence type="ECO:0000259" key="3">
    <source>
        <dbReference type="SMART" id="SM00306"/>
    </source>
</evidence>
<dbReference type="PANTHER" id="PTHR32305">
    <property type="match status" value="1"/>
</dbReference>
<evidence type="ECO:0000256" key="2">
    <source>
        <dbReference type="SAM" id="MobiDB-lite"/>
    </source>
</evidence>
<dbReference type="NCBIfam" id="TIGR03696">
    <property type="entry name" value="Rhs_assc_core"/>
    <property type="match status" value="1"/>
</dbReference>
<dbReference type="SUPFAM" id="SSF49899">
    <property type="entry name" value="Concanavalin A-like lectins/glucanases"/>
    <property type="match status" value="1"/>
</dbReference>
<protein>
    <submittedName>
        <fullName evidence="4">Intein C-terminal splicing region/RHS repeat-associated core domain-containing protein</fullName>
    </submittedName>
</protein>
<sequence>MVAVGTAITMLVTSGGDGTGGLADEYARERAAQAQRQTVLGATPQQQWGAASGGGDQATQGKPGNRTLPASVRSRYPAIRWEQNADNAASVVDPPASEVRGFDEATSTEVAAQRGAFERVYDNTDGTQTTVFSTTPVNYQDANGAWQPIDTTLRPAEQGGGWRNTADAVGLHFAPTATTDSLATVRVDDAHALSFGLAETAATTATTEGSAITYPGVLSHVDLKLEAQPGGVKETLVLTAPDAPTSFVFPLRLTGLTASLVDGQVVLTDAAGTPRAVLPPGEMVDSRTGDAGPAASTGVSYQLVTSGGQQALRVDVDAAWLRDPARVYPVLVDPTVRVPVAGEAADSSMYTVQGGSSVVGRQTLRVGAGHAAYVKFTGLVNKLKYHTIFGAQLWAVNYNSNSCTPRQVTVHPVTESWSAGTGYSYPGPSVGGELGSKSFNHGYIAFGKPSSACPTAGELIDLGGGGRDLVQRWVNGEQANNGISLRASTDASAGKWFTGTETANPPRLYVTHSPYNASYSIPNPVPNPVVLQNQDGKVKVTVTNKSAAEWQPGDYYLAYRVYKADTGASVSQQRAANLTSTVARGGRVTLDATIKAMPPGKYFLDFTMVKTGGPVFTDHQVPPGRIVLQVFDIPPVVQELFPPNGYQAPTLTPQLWARALDIDAPPSVSMQFKFEVCQTDAANKPVNCVNSGYQAKPAWTVPAGTLVWSKTYQWRAYVKDATNEVISPYSTVLTSVPQPEITAHLAGSPYAAQDQEFDPQVGNVTTSALDASVTTVGPELNLVRTYNSLDPRRDGLFGAGWTSRYDMKLVPDNDGSGNVVVTYPDGQAVRFGRNPDGGYAAPRGRTASLTADASSWKLLDASGTTFQFSLNGRLTRITDSASRSVVLSYGSADGRLAKAQVSNSQTNTAGRSLTFTWSGNHVSSVSTDKVEGVALTWTYSYTGDLLTKVCGPGATACTSYDYSAGSHYRSAVLDSRPESYWRLGEPDGTAAASEVAVNLGKDAGSYSGVSLGTAGPLAGTTNTAATFDGKTSKVDIPKGTVKKSTDAAVELWFRSSITGTGGPLLGYQDKALGSASTTGVPVLYVGTDGKLRGQFATGGVNPITSTRTVNDGKWHHAVLSAVGTTQTLYLDGVKTGELTGKTVDQTLLTFNQIGAAYASSPASWPAWGSTAQRSFAGAIDEVAVYAHPLGAASVASHYQAGTGQADQLGKVTLPSGKTAVTATYDVATDRVKEYTDDNGGTWKIGAPTVYGGDSDLRRSVEVLDPANRPSLYEYDAIGGWLLREGRPLGIETRPEDRPGEPTTTPEQPPVQSCTQPDPNDPAFCTTIPDSSGGPVFVRYGAEGTAIRTFGYDDNGNLTTITDENGDTTTLTYDARGNVTSQRTCRTSSECHTSYTSYPATVTNPYDPRNNLPTETRDARSASATDNTYRTSYGYHATGQLATQTNPDGSTVTHAYTTGGEAAVNGGNPPAGLLASTRDARGKVTSYAYYNNGDLARITSPSGQITEYGYDAIGRRISEKQISDTFPDGVVTTYAYDTMSRLRTQTEPATRNAVTGQWHQRVTTNTYDVDGNATRVEVSDALGDAAARVTTSDYDEHNRMIRVTNPEGGETNYNYDAFGNVTSETDPNGNRFDYAYTARNDVSEVRLRDWHSDPAGTPAPSTGDHLVLAAYSYDFAGRLASETDAMGRRVEYEYYGDGLVHRVVLKNFHNPDGSTRDFVLEDDTYDADGNLTRQVADNGRTVVENTIDRVGRVQSTVADPGGLARTTSFTYDGNGNVLSVSRSGNASNVPWAVSTTPEQVTYEYDNIGNVSKETVTDGSTARITTYGYDQRGVRTWVTDPRGNDTGADRAAFTTRIVSDELGRRTSVIGAPVAVETGGGAASTTTPTLTTGYNAFGEQTDVRDETGNVSTASYDRLGRQVSSTAPSYTPPAGMQALTSTVRYDYDDNGNVIQVTDARGNTTRSSYDQLNRLTAVDQPASTDAERAVTSYTYTRTGQQLSTTDANGARTEATYDDLDRQVTSTEIERKPTGAVYTTTLGYDDAGNLTSSLSPAGASVSNTYDALGELIRSVDGNGVATEYGYDFAGRRVRATDGAGRTEQTAYNPFGDTVAEADLKADGTTLRSTRYDYDPAGNLILVTDPVKATTSYTYDAANQLVKQVETVTDTRTVTTTFGYDAAGHRTRYTDGRGNTTITTYNPLGLAESVIEPATTEHPAAADRTWTASYDQNGNQVALTAPGGVVRKASYDAANRLTSETGSGAEADTATRTLGYDLVGQLTSANGATDTNTYSYDDRGNLIGTTGPSGTAQFGYDGDGAPTSRTDAAGSASYGYTKGRLSTVVDGLTGATQKFGYDPAGKVRTIDYGSGRLRTLGYDDFGRLASDTLTNAAKQTVAATTVGYDLNDTLTHKTTSGTAGAGEFTYSYDKAGRLTGLTTGGTTTAYEWDDAGNRTRAGAKTASFDERNRVLADGDYTYTHTARGTLRTRTSSGLTEQFTSDAFDRMVSAAGQNYTYDGLDRVAARNGVAFTYAGQDDEPVADGTETYARGPGNELLAVGENGGTRLSIQDFHGDVVGAIDPADTTLSALAGSTAYDPFGTVTARTGDTGSLGFQGDWTDGATGQVDMGARWYDPGTGAFTSRDTLSYDSGDSVEANRYTYGSADPLDNVDPDGHKPRKANACNIWFVALACMFRHGGGDSTTVQPCWMNVFCSLIEEMEWNSPSSLAYAIEQQAYYQSCQVKKCPKKARGANGTYPSYAPGPAARNGSGRSCGACYGSGKSAASAAAARRAAYERAKRVSDVARSAAATAARTVPRKVAAAAAKPVLNMPAPVSSSPKLPARSVATNKNVVADARKGTEKIYQAAVDRVGPVVSNVSDAASAASESTSSGGGGRGYDGDGGGGFGDFHLSDLTHAGFWKASGRGFVHALAELSGYNDAKDCITDGDAEGCAWAAVTALSLLVGPEGAGAVRGVRSGVKEAVRHADDAVDAARVGIRAADAAITNVTCAAAGNSFTGDTPVRLADGGSTPIARVAVGDEVLATDPTTGRTEAEPVTDVITGTGRKDLTELTLRVTDEQSTSDTATITATSGHPFWSVDQSRWVSAGELRVGQRVRTAENRPATVVATRTWSQTQTVYNLTVDTLHTFHVVAGDADVLVHNVDGRCVTKALARARGAAAGGLSKIGSGLSRLGDGLASAGRTIGGGLSKVGRQVKQHGFTDPIKYVRNNPGRAAWRCIGMPALTTAAAWATLGEKFGWGAAAVSTASCVGNLVHDSWPTKK</sequence>
<feature type="region of interest" description="Disordered" evidence="2">
    <location>
        <begin position="45"/>
        <end position="70"/>
    </location>
</feature>
<dbReference type="Gene3D" id="2.180.10.10">
    <property type="entry name" value="RHS repeat-associated core"/>
    <property type="match status" value="6"/>
</dbReference>
<evidence type="ECO:0000313" key="4">
    <source>
        <dbReference type="EMBL" id="MCP2169693.1"/>
    </source>
</evidence>
<evidence type="ECO:0000256" key="1">
    <source>
        <dbReference type="ARBA" id="ARBA00022737"/>
    </source>
</evidence>
<dbReference type="Pfam" id="PF07591">
    <property type="entry name" value="PT-HINT"/>
    <property type="match status" value="1"/>
</dbReference>
<dbReference type="InterPro" id="IPR056823">
    <property type="entry name" value="TEN-like_YD-shell"/>
</dbReference>
<dbReference type="InterPro" id="IPR006141">
    <property type="entry name" value="Intein_N"/>
</dbReference>
<dbReference type="InterPro" id="IPR031325">
    <property type="entry name" value="RHS_repeat"/>
</dbReference>
<dbReference type="Proteomes" id="UP001206128">
    <property type="component" value="Unassembled WGS sequence"/>
</dbReference>
<feature type="region of interest" description="Disordered" evidence="2">
    <location>
        <begin position="1401"/>
        <end position="1424"/>
    </location>
</feature>
<dbReference type="Pfam" id="PF25023">
    <property type="entry name" value="TEN_YD-shell"/>
    <property type="match status" value="2"/>
</dbReference>
<dbReference type="PROSITE" id="PS50818">
    <property type="entry name" value="INTEIN_C_TER"/>
    <property type="match status" value="1"/>
</dbReference>
<comment type="caution">
    <text evidence="4">The sequence shown here is derived from an EMBL/GenBank/DDBJ whole genome shotgun (WGS) entry which is preliminary data.</text>
</comment>
<gene>
    <name evidence="4" type="ORF">LX83_006579</name>
</gene>
<dbReference type="EMBL" id="JAMTCK010000020">
    <property type="protein sequence ID" value="MCP2169693.1"/>
    <property type="molecule type" value="Genomic_DNA"/>
</dbReference>
<dbReference type="RefSeq" id="WP_253778870.1">
    <property type="nucleotide sequence ID" value="NZ_JAMTCK010000020.1"/>
</dbReference>
<dbReference type="PROSITE" id="PS50817">
    <property type="entry name" value="INTEIN_N_TER"/>
    <property type="match status" value="1"/>
</dbReference>
<dbReference type="InterPro" id="IPR013320">
    <property type="entry name" value="ConA-like_dom_sf"/>
</dbReference>
<dbReference type="SMART" id="SM00306">
    <property type="entry name" value="HintN"/>
    <property type="match status" value="1"/>
</dbReference>
<dbReference type="NCBIfam" id="NF033679">
    <property type="entry name" value="DNRLRE_dom"/>
    <property type="match status" value="1"/>
</dbReference>
<dbReference type="CDD" id="cd00081">
    <property type="entry name" value="Hint"/>
    <property type="match status" value="1"/>
</dbReference>
<dbReference type="Pfam" id="PF13385">
    <property type="entry name" value="Laminin_G_3"/>
    <property type="match status" value="1"/>
</dbReference>
<accession>A0AAE3GPB1</accession>
<dbReference type="Gene3D" id="2.170.16.10">
    <property type="entry name" value="Hedgehog/Intein (Hint) domain"/>
    <property type="match status" value="1"/>
</dbReference>
<dbReference type="InterPro" id="IPR036844">
    <property type="entry name" value="Hint_dom_sf"/>
</dbReference>
<dbReference type="NCBIfam" id="TIGR01643">
    <property type="entry name" value="YD_repeat_2x"/>
    <property type="match status" value="9"/>
</dbReference>
<proteinExistence type="predicted"/>
<name>A0AAE3GPB1_9PSEU</name>
<dbReference type="SUPFAM" id="SSF51294">
    <property type="entry name" value="Hedgehog/intein (Hint) domain"/>
    <property type="match status" value="1"/>
</dbReference>
<feature type="region of interest" description="Disordered" evidence="2">
    <location>
        <begin position="1289"/>
        <end position="1319"/>
    </location>
</feature>
<dbReference type="GO" id="GO:0016539">
    <property type="term" value="P:intein-mediated protein splicing"/>
    <property type="evidence" value="ECO:0007669"/>
    <property type="project" value="InterPro"/>
</dbReference>
<dbReference type="Pfam" id="PF05593">
    <property type="entry name" value="RHS_repeat"/>
    <property type="match status" value="4"/>
</dbReference>
<dbReference type="InterPro" id="IPR050708">
    <property type="entry name" value="T6SS_VgrG/RHS"/>
</dbReference>
<keyword evidence="5" id="KW-1185">Reference proteome</keyword>